<keyword evidence="3" id="KW-1185">Reference proteome</keyword>
<sequence>MRVSEETAIAQKIFVRAADDDYLAARAMLELGLFRHFAWNACQTIEKYSKCSLLINSNAKISFTHDVKDLVSRLREHTHDLIPESFNIPEEIISERFREVHLVSQDGPNETVENYLQRLNIHGSTDTRYRQVPLRFLPLDLVKFDILSFMLRRVCIPLNATNSNGTTYLEVLRRDRNFDASTEFAFLRQKKSLYDAKRSEILSKNNFKLNSDNFNFSQLPASMDRSEIASAAMATSDFTSLRSFLESRFKTSERILKGFDEALKEHDR</sequence>
<gene>
    <name evidence="2" type="ORF">GG681_09430</name>
</gene>
<evidence type="ECO:0000313" key="3">
    <source>
        <dbReference type="Proteomes" id="UP000436694"/>
    </source>
</evidence>
<dbReference type="RefSeq" id="WP_153547457.1">
    <property type="nucleotide sequence ID" value="NZ_WIXK01000004.1"/>
</dbReference>
<proteinExistence type="predicted"/>
<evidence type="ECO:0000313" key="2">
    <source>
        <dbReference type="EMBL" id="MQY42863.1"/>
    </source>
</evidence>
<comment type="caution">
    <text evidence="2">The sequence shown here is derived from an EMBL/GenBank/DDBJ whole genome shotgun (WGS) entry which is preliminary data.</text>
</comment>
<accession>A0A844APX7</accession>
<reference evidence="2 3" key="1">
    <citation type="submission" date="2019-10" db="EMBL/GenBank/DDBJ databases">
        <title>Epibacterium sp. nov., isolated from seawater.</title>
        <authorList>
            <person name="Zhang X."/>
            <person name="Li N."/>
        </authorList>
    </citation>
    <scope>NUCLEOTIDE SEQUENCE [LARGE SCALE GENOMIC DNA]</scope>
    <source>
        <strain evidence="2 3">SM1969</strain>
    </source>
</reference>
<feature type="domain" description="HEPN" evidence="1">
    <location>
        <begin position="15"/>
        <end position="119"/>
    </location>
</feature>
<dbReference type="Proteomes" id="UP000436694">
    <property type="component" value="Unassembled WGS sequence"/>
</dbReference>
<protein>
    <submittedName>
        <fullName evidence="2">HEPN domain-containing protein</fullName>
    </submittedName>
</protein>
<dbReference type="AlphaFoldDB" id="A0A844APX7"/>
<dbReference type="InterPro" id="IPR007842">
    <property type="entry name" value="HEPN_dom"/>
</dbReference>
<organism evidence="2 3">
    <name type="scientific">Tritonibacter aquimaris</name>
    <dbReference type="NCBI Taxonomy" id="2663379"/>
    <lineage>
        <taxon>Bacteria</taxon>
        <taxon>Pseudomonadati</taxon>
        <taxon>Pseudomonadota</taxon>
        <taxon>Alphaproteobacteria</taxon>
        <taxon>Rhodobacterales</taxon>
        <taxon>Paracoccaceae</taxon>
        <taxon>Tritonibacter</taxon>
    </lineage>
</organism>
<name>A0A844APX7_9RHOB</name>
<dbReference type="PROSITE" id="PS50910">
    <property type="entry name" value="HEPN"/>
    <property type="match status" value="1"/>
</dbReference>
<dbReference type="EMBL" id="WIXK01000004">
    <property type="protein sequence ID" value="MQY42863.1"/>
    <property type="molecule type" value="Genomic_DNA"/>
</dbReference>
<evidence type="ECO:0000259" key="1">
    <source>
        <dbReference type="PROSITE" id="PS50910"/>
    </source>
</evidence>
<dbReference type="SUPFAM" id="SSF81593">
    <property type="entry name" value="Nucleotidyltransferase substrate binding subunit/domain"/>
    <property type="match status" value="1"/>
</dbReference>
<dbReference type="Pfam" id="PF05168">
    <property type="entry name" value="HEPN"/>
    <property type="match status" value="1"/>
</dbReference>
<dbReference type="Gene3D" id="1.20.120.330">
    <property type="entry name" value="Nucleotidyltransferases domain 2"/>
    <property type="match status" value="1"/>
</dbReference>